<dbReference type="EMBL" id="CAJOBO010000214">
    <property type="protein sequence ID" value="CAF4164636.1"/>
    <property type="molecule type" value="Genomic_DNA"/>
</dbReference>
<evidence type="ECO:0000256" key="4">
    <source>
        <dbReference type="ARBA" id="ARBA00022737"/>
    </source>
</evidence>
<keyword evidence="3" id="KW-0433">Leucine-rich repeat</keyword>
<feature type="region of interest" description="Disordered" evidence="5">
    <location>
        <begin position="343"/>
        <end position="521"/>
    </location>
</feature>
<comment type="subcellular location">
    <subcellularLocation>
        <location evidence="1">Cytoplasm</location>
    </subcellularLocation>
</comment>
<comment type="caution">
    <text evidence="11">The sequence shown here is derived from an EMBL/GenBank/DDBJ whole genome shotgun (WGS) entry which is preliminary data.</text>
</comment>
<evidence type="ECO:0000313" key="13">
    <source>
        <dbReference type="Proteomes" id="UP000663873"/>
    </source>
</evidence>
<dbReference type="Proteomes" id="UP000663838">
    <property type="component" value="Unassembled WGS sequence"/>
</dbReference>
<keyword evidence="13" id="KW-1185">Reference proteome</keyword>
<dbReference type="EMBL" id="CAJOBP010000269">
    <property type="protein sequence ID" value="CAF4152841.1"/>
    <property type="molecule type" value="Genomic_DNA"/>
</dbReference>
<accession>A0A821CJE2</accession>
<dbReference type="SUPFAM" id="SSF52075">
    <property type="entry name" value="Outer arm dynein light chain 1"/>
    <property type="match status" value="1"/>
</dbReference>
<evidence type="ECO:0000313" key="11">
    <source>
        <dbReference type="EMBL" id="CAF4610842.1"/>
    </source>
</evidence>
<dbReference type="PROSITE" id="PS51450">
    <property type="entry name" value="LRR"/>
    <property type="match status" value="2"/>
</dbReference>
<evidence type="ECO:0000313" key="7">
    <source>
        <dbReference type="EMBL" id="CAF4152841.1"/>
    </source>
</evidence>
<keyword evidence="2" id="KW-0963">Cytoplasm</keyword>
<reference evidence="11" key="1">
    <citation type="submission" date="2021-02" db="EMBL/GenBank/DDBJ databases">
        <authorList>
            <person name="Nowell W R."/>
        </authorList>
    </citation>
    <scope>NUCLEOTIDE SEQUENCE</scope>
</reference>
<evidence type="ECO:0000313" key="8">
    <source>
        <dbReference type="EMBL" id="CAF4164636.1"/>
    </source>
</evidence>
<keyword evidence="4" id="KW-0677">Repeat</keyword>
<evidence type="ECO:0000256" key="1">
    <source>
        <dbReference type="ARBA" id="ARBA00004496"/>
    </source>
</evidence>
<evidence type="ECO:0000313" key="10">
    <source>
        <dbReference type="EMBL" id="CAF4561185.1"/>
    </source>
</evidence>
<dbReference type="AlphaFoldDB" id="A0A821CJE2"/>
<evidence type="ECO:0000256" key="2">
    <source>
        <dbReference type="ARBA" id="ARBA00022490"/>
    </source>
</evidence>
<dbReference type="Proteomes" id="UP000663848">
    <property type="component" value="Unassembled WGS sequence"/>
</dbReference>
<dbReference type="InterPro" id="IPR032675">
    <property type="entry name" value="LRR_dom_sf"/>
</dbReference>
<name>A0A821CJE2_9BILA</name>
<dbReference type="InterPro" id="IPR003591">
    <property type="entry name" value="Leu-rich_rpt_typical-subtyp"/>
</dbReference>
<dbReference type="PANTHER" id="PTHR15454">
    <property type="entry name" value="NISCHARIN RELATED"/>
    <property type="match status" value="1"/>
</dbReference>
<dbReference type="SMART" id="SM00369">
    <property type="entry name" value="LRR_TYP"/>
    <property type="match status" value="4"/>
</dbReference>
<dbReference type="Pfam" id="PF13855">
    <property type="entry name" value="LRR_8"/>
    <property type="match status" value="1"/>
</dbReference>
<dbReference type="EMBL" id="CAJOBR010000929">
    <property type="protein sequence ID" value="CAF4561185.1"/>
    <property type="molecule type" value="Genomic_DNA"/>
</dbReference>
<dbReference type="InterPro" id="IPR057288">
    <property type="entry name" value="PH_PLEKHM2"/>
</dbReference>
<feature type="compositionally biased region" description="Basic residues" evidence="5">
    <location>
        <begin position="405"/>
        <end position="414"/>
    </location>
</feature>
<dbReference type="EMBL" id="CAJOBS010000608">
    <property type="protein sequence ID" value="CAF4610842.1"/>
    <property type="molecule type" value="Genomic_DNA"/>
</dbReference>
<evidence type="ECO:0000259" key="6">
    <source>
        <dbReference type="Pfam" id="PF23142"/>
    </source>
</evidence>
<feature type="compositionally biased region" description="Low complexity" evidence="5">
    <location>
        <begin position="367"/>
        <end position="404"/>
    </location>
</feature>
<feature type="compositionally biased region" description="Polar residues" evidence="5">
    <location>
        <begin position="429"/>
        <end position="440"/>
    </location>
</feature>
<organism evidence="11 12">
    <name type="scientific">Rotaria socialis</name>
    <dbReference type="NCBI Taxonomy" id="392032"/>
    <lineage>
        <taxon>Eukaryota</taxon>
        <taxon>Metazoa</taxon>
        <taxon>Spiralia</taxon>
        <taxon>Gnathifera</taxon>
        <taxon>Rotifera</taxon>
        <taxon>Eurotatoria</taxon>
        <taxon>Bdelloidea</taxon>
        <taxon>Philodinida</taxon>
        <taxon>Philodinidae</taxon>
        <taxon>Rotaria</taxon>
    </lineage>
</organism>
<dbReference type="Proteomes" id="UP000663862">
    <property type="component" value="Unassembled WGS sequence"/>
</dbReference>
<evidence type="ECO:0000313" key="9">
    <source>
        <dbReference type="EMBL" id="CAF4501238.1"/>
    </source>
</evidence>
<dbReference type="PANTHER" id="PTHR15454:SF69">
    <property type="entry name" value="SERINE_THREONINE-PROTEIN KINASE 11-INTERACTING PROTEIN"/>
    <property type="match status" value="1"/>
</dbReference>
<dbReference type="Proteomes" id="UP000663873">
    <property type="component" value="Unassembled WGS sequence"/>
</dbReference>
<dbReference type="EMBL" id="CAJOBQ010001606">
    <property type="protein sequence ID" value="CAF4501238.1"/>
    <property type="molecule type" value="Genomic_DNA"/>
</dbReference>
<proteinExistence type="predicted"/>
<feature type="domain" description="PLEKHM2 PH" evidence="6">
    <location>
        <begin position="767"/>
        <end position="890"/>
    </location>
</feature>
<dbReference type="Pfam" id="PF23142">
    <property type="entry name" value="PH_PLEKHM2"/>
    <property type="match status" value="1"/>
</dbReference>
<evidence type="ECO:0000313" key="12">
    <source>
        <dbReference type="Proteomes" id="UP000663838"/>
    </source>
</evidence>
<dbReference type="GO" id="GO:0005737">
    <property type="term" value="C:cytoplasm"/>
    <property type="evidence" value="ECO:0007669"/>
    <property type="project" value="UniProtKB-SubCell"/>
</dbReference>
<dbReference type="Gene3D" id="3.80.10.10">
    <property type="entry name" value="Ribonuclease Inhibitor"/>
    <property type="match status" value="2"/>
</dbReference>
<gene>
    <name evidence="8" type="ORF">HFQ381_LOCUS5198</name>
    <name evidence="10" type="ORF">QYT958_LOCUS8991</name>
    <name evidence="11" type="ORF">TOA249_LOCUS11277</name>
    <name evidence="9" type="ORF">TSG867_LOCUS21107</name>
    <name evidence="7" type="ORF">UJA718_LOCUS3577</name>
</gene>
<evidence type="ECO:0000256" key="5">
    <source>
        <dbReference type="SAM" id="MobiDB-lite"/>
    </source>
</evidence>
<evidence type="ECO:0000256" key="3">
    <source>
        <dbReference type="ARBA" id="ARBA00022614"/>
    </source>
</evidence>
<protein>
    <recommendedName>
        <fullName evidence="6">PLEKHM2 PH domain-containing protein</fullName>
    </recommendedName>
</protein>
<sequence>MATSRPSTSTTNSSAVMVHKLAELLRTNGHRVLHGDSKACFTSDSLTLLNTYFQAAKLSIALPLVNGHARTSSIPLMIPLPSTQHLRITTKLREDLVFLHDFLQKIQTAKIIHNGLTLRGNVLLYPFQHVTCLELKKIPLHMVLGLSQLRSQLETLICSQSVTKIEDLIGDCGGDSIELAQRQAWPRLKSLFLSHNSIESIDQSLKHLVALEALDLSHNRLQDCSQILDIIPQIRHLNLSSNHLRIIPIWPEVKGPCRLLTLKMRQNCIEDISGIELMKSVEELDLSDNFITRIPDQIRQMPAIKRLYFARNPFTYASDYRQNIINNLPFVFSQEARELTIDNEQLTSKEKKRIPQRRNLPAPLVPSFRISSTTTASSSSGQHTTTSESTEPESGVTNSSGTVVSRRRSRRKLRDARLRSFDADETPTEHATSGSDNESIVNRRRLGKLDESRHEGDPNSITPQTPLATGYTYPPAIPEHEDSLAKSMSTPSSIPRKLVHDISQSPRRKKSPRSRKSDHPSKIILEVVDVLNVVSDATPIPDSPTSEREISFNAKHATSIPKIETQLTNNEYNNTGGIEINCCFLIHEYTTCSYSFSFSDCIRTIFFVTDQTSNDKNNRSLTIEIDRMHLIEKDNNDEEYLEKLKYSTITLLTDNENNKKTVEFTFEKRRGEVEQRIYLFDTIHDQKAFVEEIERHLESSDPIDVRTISPTLIECTKCGQRFSGLSTMNSIDKAASSICGNCQNITPTASLEQDDELQAKTTIDTLSEEVELDHRLHFHLATQHFTHDNERIILHFKCFVVRSTTSKYFIAQTILTDYGIYIFQHEPINNDVESEYVLVGKDLLTNVLMLDIGYRLQTFTIELQSAAFAFLLADQQQTQKIVNNILEVLSPIVQSGEGALQKISRISSDEYRQRLFDIIKTECNINEPTDDIIDFYSIVIRMDQTGNNQMIALLLLQNWILMIEDAYATIDARHVRLPALPTSDSGSTQQLKCDLMHLVNVTSYLNHSKLLVLDFVDESETRQFRWKLESLTNKSRNEFLTKIRDTYQKFMGISMPEALEMV</sequence>
<dbReference type="InterPro" id="IPR001611">
    <property type="entry name" value="Leu-rich_rpt"/>
</dbReference>
<feature type="compositionally biased region" description="Basic and acidic residues" evidence="5">
    <location>
        <begin position="447"/>
        <end position="457"/>
    </location>
</feature>
<dbReference type="Proteomes" id="UP000663851">
    <property type="component" value="Unassembled WGS sequence"/>
</dbReference>